<sequence>MENIYECYNQEKEIFPGKSLISNHRELLEYDSFKENLNLCWDAIVKEYEQHQFKDNPLGNIHFRDEYNSLLRRDSDPHTFETVWNAFSLWWWSEFGVKTYMERYSDLFIPDLAEQIWEGLYDRHIEVDDDSSLYVMLLFKQPVMIIPKSSNKLYFSSINDFVHKKEEIVCNVIDLFA</sequence>
<proteinExistence type="predicted"/>
<protein>
    <recommendedName>
        <fullName evidence="3">Group-specific protein</fullName>
    </recommendedName>
</protein>
<organism evidence="1 2">
    <name type="scientific">Paenibacillus barcinonensis</name>
    <dbReference type="NCBI Taxonomy" id="198119"/>
    <lineage>
        <taxon>Bacteria</taxon>
        <taxon>Bacillati</taxon>
        <taxon>Bacillota</taxon>
        <taxon>Bacilli</taxon>
        <taxon>Bacillales</taxon>
        <taxon>Paenibacillaceae</taxon>
        <taxon>Paenibacillus</taxon>
    </lineage>
</organism>
<name>A0ABX6Q6F9_PAEBA</name>
<evidence type="ECO:0000313" key="2">
    <source>
        <dbReference type="Proteomes" id="UP000509327"/>
    </source>
</evidence>
<keyword evidence="2" id="KW-1185">Reference proteome</keyword>
<reference evidence="1 2" key="1">
    <citation type="submission" date="2020-06" db="EMBL/GenBank/DDBJ databases">
        <title>Complete genome of Paenibacillus barcinonensis KACC11450.</title>
        <authorList>
            <person name="Kim M."/>
            <person name="Park Y.-J."/>
            <person name="Shin J.-H."/>
        </authorList>
    </citation>
    <scope>NUCLEOTIDE SEQUENCE [LARGE SCALE GENOMIC DNA]</scope>
    <source>
        <strain evidence="1 2">KACC11450</strain>
    </source>
</reference>
<dbReference type="Proteomes" id="UP000509327">
    <property type="component" value="Chromosome"/>
</dbReference>
<accession>A0ABX6Q6F9</accession>
<evidence type="ECO:0008006" key="3">
    <source>
        <dbReference type="Google" id="ProtNLM"/>
    </source>
</evidence>
<dbReference type="RefSeq" id="WP_146236166.1">
    <property type="nucleotide sequence ID" value="NZ_CP054614.1"/>
</dbReference>
<evidence type="ECO:0000313" key="1">
    <source>
        <dbReference type="EMBL" id="QKS57730.1"/>
    </source>
</evidence>
<gene>
    <name evidence="1" type="ORF">HUB98_16440</name>
</gene>
<dbReference type="EMBL" id="CP054614">
    <property type="protein sequence ID" value="QKS57730.1"/>
    <property type="molecule type" value="Genomic_DNA"/>
</dbReference>